<evidence type="ECO:0000313" key="1">
    <source>
        <dbReference type="EMBL" id="JAE37216.1"/>
    </source>
</evidence>
<dbReference type="EMBL" id="GBRH01160680">
    <property type="protein sequence ID" value="JAE37216.1"/>
    <property type="molecule type" value="Transcribed_RNA"/>
</dbReference>
<name>A0A0A9HQQ1_ARUDO</name>
<protein>
    <submittedName>
        <fullName evidence="1">Uncharacterized protein</fullName>
    </submittedName>
</protein>
<proteinExistence type="predicted"/>
<accession>A0A0A9HQQ1</accession>
<reference evidence="1" key="2">
    <citation type="journal article" date="2015" name="Data Brief">
        <title>Shoot transcriptome of the giant reed, Arundo donax.</title>
        <authorList>
            <person name="Barrero R.A."/>
            <person name="Guerrero F.D."/>
            <person name="Moolhuijzen P."/>
            <person name="Goolsby J.A."/>
            <person name="Tidwell J."/>
            <person name="Bellgard S.E."/>
            <person name="Bellgard M.I."/>
        </authorList>
    </citation>
    <scope>NUCLEOTIDE SEQUENCE</scope>
    <source>
        <tissue evidence="1">Shoot tissue taken approximately 20 cm above the soil surface</tissue>
    </source>
</reference>
<reference evidence="1" key="1">
    <citation type="submission" date="2014-09" db="EMBL/GenBank/DDBJ databases">
        <authorList>
            <person name="Magalhaes I.L.F."/>
            <person name="Oliveira U."/>
            <person name="Santos F.R."/>
            <person name="Vidigal T.H.D.A."/>
            <person name="Brescovit A.D."/>
            <person name="Santos A.J."/>
        </authorList>
    </citation>
    <scope>NUCLEOTIDE SEQUENCE</scope>
    <source>
        <tissue evidence="1">Shoot tissue taken approximately 20 cm above the soil surface</tissue>
    </source>
</reference>
<organism evidence="1">
    <name type="scientific">Arundo donax</name>
    <name type="common">Giant reed</name>
    <name type="synonym">Donax arundinaceus</name>
    <dbReference type="NCBI Taxonomy" id="35708"/>
    <lineage>
        <taxon>Eukaryota</taxon>
        <taxon>Viridiplantae</taxon>
        <taxon>Streptophyta</taxon>
        <taxon>Embryophyta</taxon>
        <taxon>Tracheophyta</taxon>
        <taxon>Spermatophyta</taxon>
        <taxon>Magnoliopsida</taxon>
        <taxon>Liliopsida</taxon>
        <taxon>Poales</taxon>
        <taxon>Poaceae</taxon>
        <taxon>PACMAD clade</taxon>
        <taxon>Arundinoideae</taxon>
        <taxon>Arundineae</taxon>
        <taxon>Arundo</taxon>
    </lineage>
</organism>
<sequence length="60" mass="7102">MVKSKLFNLFAWRHAYPTHSDEMFCISSMLFLKLLILLIFKTSLRAVDFSRQTWVQSSDC</sequence>
<dbReference type="AlphaFoldDB" id="A0A0A9HQQ1"/>